<evidence type="ECO:0000313" key="1">
    <source>
        <dbReference type="EnsemblPlants" id="cds.novel_model_7372_5bd9a17a"/>
    </source>
</evidence>
<protein>
    <submittedName>
        <fullName evidence="1">Uncharacterized protein</fullName>
    </submittedName>
</protein>
<dbReference type="Proteomes" id="UP000596661">
    <property type="component" value="Unassembled WGS sequence"/>
</dbReference>
<keyword evidence="2" id="KW-1185">Reference proteome</keyword>
<name>A0A803RBC6_CANSA</name>
<dbReference type="EMBL" id="UZAU01000821">
    <property type="status" value="NOT_ANNOTATED_CDS"/>
    <property type="molecule type" value="Genomic_DNA"/>
</dbReference>
<accession>A0A803RBC6</accession>
<organism evidence="1 2">
    <name type="scientific">Cannabis sativa</name>
    <name type="common">Hemp</name>
    <name type="synonym">Marijuana</name>
    <dbReference type="NCBI Taxonomy" id="3483"/>
    <lineage>
        <taxon>Eukaryota</taxon>
        <taxon>Viridiplantae</taxon>
        <taxon>Streptophyta</taxon>
        <taxon>Embryophyta</taxon>
        <taxon>Tracheophyta</taxon>
        <taxon>Spermatophyta</taxon>
        <taxon>Magnoliopsida</taxon>
        <taxon>eudicotyledons</taxon>
        <taxon>Gunneridae</taxon>
        <taxon>Pentapetalae</taxon>
        <taxon>rosids</taxon>
        <taxon>fabids</taxon>
        <taxon>Rosales</taxon>
        <taxon>Cannabaceae</taxon>
        <taxon>Cannabis</taxon>
    </lineage>
</organism>
<reference evidence="1" key="1">
    <citation type="submission" date="2021-03" db="UniProtKB">
        <authorList>
            <consortium name="EnsemblPlants"/>
        </authorList>
    </citation>
    <scope>IDENTIFICATION</scope>
</reference>
<dbReference type="AlphaFoldDB" id="A0A803RBC6"/>
<evidence type="ECO:0000313" key="2">
    <source>
        <dbReference type="Proteomes" id="UP000596661"/>
    </source>
</evidence>
<sequence>MGFYSWKHLQELLKMLKRPLSKLLQKSFRIFRKACLMYPMSHLASRLVMDALKVHQAREMERFLREARVAANLNNS</sequence>
<dbReference type="Gramene" id="novel_model_7372_5bd9a17a">
    <property type="protein sequence ID" value="cds.novel_model_7372_5bd9a17a"/>
    <property type="gene ID" value="novel_gene_3915_5bd9a17a"/>
</dbReference>
<dbReference type="EnsemblPlants" id="novel_model_7372_5bd9a17a">
    <property type="protein sequence ID" value="cds.novel_model_7372_5bd9a17a"/>
    <property type="gene ID" value="novel_gene_3915_5bd9a17a"/>
</dbReference>
<proteinExistence type="predicted"/>